<comment type="caution">
    <text evidence="1">The sequence shown here is derived from an EMBL/GenBank/DDBJ whole genome shotgun (WGS) entry which is preliminary data.</text>
</comment>
<evidence type="ECO:0000313" key="2">
    <source>
        <dbReference type="Proteomes" id="UP001284601"/>
    </source>
</evidence>
<gene>
    <name evidence="1" type="ORF">R7226_01565</name>
</gene>
<keyword evidence="2" id="KW-1185">Reference proteome</keyword>
<accession>A0ABU4HI81</accession>
<organism evidence="1 2">
    <name type="scientific">Conexibacter stalactiti</name>
    <dbReference type="NCBI Taxonomy" id="1940611"/>
    <lineage>
        <taxon>Bacteria</taxon>
        <taxon>Bacillati</taxon>
        <taxon>Actinomycetota</taxon>
        <taxon>Thermoleophilia</taxon>
        <taxon>Solirubrobacterales</taxon>
        <taxon>Conexibacteraceae</taxon>
        <taxon>Conexibacter</taxon>
    </lineage>
</organism>
<proteinExistence type="predicted"/>
<dbReference type="RefSeq" id="WP_318595267.1">
    <property type="nucleotide sequence ID" value="NZ_JAWSTH010000002.1"/>
</dbReference>
<sequence>MEIHCYSCGLEIGERAAEVETAAHNLTPSSQAVVRMLLAQTVFSEIPPASFCTFCLGMITAFTDLFDATVTVPHTRFDLRTAIGGHSSTAEWASCADCGVTLREPCSHSSSLLAPDVRLRRRMMLHAAAVRYGRGGHTRVFAEMLDHRDGA</sequence>
<dbReference type="Proteomes" id="UP001284601">
    <property type="component" value="Unassembled WGS sequence"/>
</dbReference>
<evidence type="ECO:0000313" key="1">
    <source>
        <dbReference type="EMBL" id="MDW5593006.1"/>
    </source>
</evidence>
<protein>
    <submittedName>
        <fullName evidence="1">Uncharacterized protein</fullName>
    </submittedName>
</protein>
<dbReference type="EMBL" id="JAWSTH010000002">
    <property type="protein sequence ID" value="MDW5593006.1"/>
    <property type="molecule type" value="Genomic_DNA"/>
</dbReference>
<name>A0ABU4HI81_9ACTN</name>
<reference evidence="2" key="1">
    <citation type="submission" date="2023-07" db="EMBL/GenBank/DDBJ databases">
        <title>Conexibacter stalactiti sp. nov., isolated from stalactites in a lava cave and emended description of the genus Conexibacter.</title>
        <authorList>
            <person name="Lee S.D."/>
        </authorList>
    </citation>
    <scope>NUCLEOTIDE SEQUENCE [LARGE SCALE GENOMIC DNA]</scope>
    <source>
        <strain evidence="2">KCTC 39840</strain>
    </source>
</reference>